<evidence type="ECO:0000256" key="7">
    <source>
        <dbReference type="ARBA" id="ARBA00022723"/>
    </source>
</evidence>
<dbReference type="InterPro" id="IPR036688">
    <property type="entry name" value="MoeA_C_domain_IV_sf"/>
</dbReference>
<dbReference type="InterPro" id="IPR038987">
    <property type="entry name" value="MoeA-like"/>
</dbReference>
<evidence type="ECO:0000256" key="1">
    <source>
        <dbReference type="ARBA" id="ARBA00001946"/>
    </source>
</evidence>
<dbReference type="InterPro" id="IPR005110">
    <property type="entry name" value="MoeA_linker/N"/>
</dbReference>
<keyword evidence="9" id="KW-0067">ATP-binding</keyword>
<keyword evidence="5 13" id="KW-0500">Molybdenum</keyword>
<dbReference type="FunFam" id="2.170.190.11:FF:000001">
    <property type="entry name" value="Molybdopterin molybdenumtransferase"/>
    <property type="match status" value="1"/>
</dbReference>
<dbReference type="InterPro" id="IPR001453">
    <property type="entry name" value="MoaB/Mog_dom"/>
</dbReference>
<evidence type="ECO:0000256" key="6">
    <source>
        <dbReference type="ARBA" id="ARBA00022679"/>
    </source>
</evidence>
<keyword evidence="6 13" id="KW-0808">Transferase</keyword>
<dbReference type="InterPro" id="IPR005111">
    <property type="entry name" value="MoeA_C_domain_IV"/>
</dbReference>
<evidence type="ECO:0000256" key="2">
    <source>
        <dbReference type="ARBA" id="ARBA00005046"/>
    </source>
</evidence>
<dbReference type="GO" id="GO:0046872">
    <property type="term" value="F:metal ion binding"/>
    <property type="evidence" value="ECO:0007669"/>
    <property type="project" value="UniProtKB-UniRule"/>
</dbReference>
<dbReference type="GO" id="GO:0061599">
    <property type="term" value="F:molybdopterin molybdotransferase activity"/>
    <property type="evidence" value="ECO:0007669"/>
    <property type="project" value="UniProtKB-UniRule"/>
</dbReference>
<evidence type="ECO:0000259" key="14">
    <source>
        <dbReference type="SMART" id="SM00852"/>
    </source>
</evidence>
<dbReference type="Pfam" id="PF03453">
    <property type="entry name" value="MoeA_N"/>
    <property type="match status" value="1"/>
</dbReference>
<comment type="similarity">
    <text evidence="13">Belongs to the MoeA family.</text>
</comment>
<dbReference type="GO" id="GO:0005524">
    <property type="term" value="F:ATP binding"/>
    <property type="evidence" value="ECO:0007669"/>
    <property type="project" value="UniProtKB-UniRule"/>
</dbReference>
<proteinExistence type="inferred from homology"/>
<comment type="catalytic activity">
    <reaction evidence="13">
        <text>molybdopterin + ATP + H(+) = adenylyl-molybdopterin + diphosphate</text>
        <dbReference type="Rhea" id="RHEA:31331"/>
        <dbReference type="ChEBI" id="CHEBI:15378"/>
        <dbReference type="ChEBI" id="CHEBI:30616"/>
        <dbReference type="ChEBI" id="CHEBI:33019"/>
        <dbReference type="ChEBI" id="CHEBI:58698"/>
        <dbReference type="ChEBI" id="CHEBI:62727"/>
    </reaction>
</comment>
<feature type="domain" description="MoaB/Mog" evidence="14">
    <location>
        <begin position="134"/>
        <end position="268"/>
    </location>
</feature>
<dbReference type="OrthoDB" id="4349954at2759"/>
<evidence type="ECO:0000256" key="8">
    <source>
        <dbReference type="ARBA" id="ARBA00022741"/>
    </source>
</evidence>
<dbReference type="EMBL" id="MBDO02000742">
    <property type="protein sequence ID" value="RLN52517.1"/>
    <property type="molecule type" value="Genomic_DNA"/>
</dbReference>
<evidence type="ECO:0000313" key="15">
    <source>
        <dbReference type="EMBL" id="RLN52517.1"/>
    </source>
</evidence>
<keyword evidence="12" id="KW-0511">Multifunctional enzyme</keyword>
<dbReference type="CDD" id="cd00886">
    <property type="entry name" value="MogA_MoaB"/>
    <property type="match status" value="1"/>
</dbReference>
<dbReference type="PANTHER" id="PTHR10192:SF5">
    <property type="entry name" value="GEPHYRIN"/>
    <property type="match status" value="1"/>
</dbReference>
<dbReference type="Gene3D" id="2.170.190.11">
    <property type="entry name" value="Molybdopterin biosynthesis moea protein, domain 3"/>
    <property type="match status" value="1"/>
</dbReference>
<keyword evidence="7 13" id="KW-0479">Metal-binding</keyword>
<dbReference type="GO" id="GO:0005829">
    <property type="term" value="C:cytosol"/>
    <property type="evidence" value="ECO:0007669"/>
    <property type="project" value="TreeGrafter"/>
</dbReference>
<organism evidence="15 16">
    <name type="scientific">Phytophthora kernoviae</name>
    <dbReference type="NCBI Taxonomy" id="325452"/>
    <lineage>
        <taxon>Eukaryota</taxon>
        <taxon>Sar</taxon>
        <taxon>Stramenopiles</taxon>
        <taxon>Oomycota</taxon>
        <taxon>Peronosporomycetes</taxon>
        <taxon>Peronosporales</taxon>
        <taxon>Peronosporaceae</taxon>
        <taxon>Phytophthora</taxon>
    </lineage>
</organism>
<evidence type="ECO:0000256" key="13">
    <source>
        <dbReference type="RuleBase" id="RU365090"/>
    </source>
</evidence>
<dbReference type="Gene3D" id="3.90.105.10">
    <property type="entry name" value="Molybdopterin biosynthesis moea protein, domain 2"/>
    <property type="match status" value="1"/>
</dbReference>
<dbReference type="PANTHER" id="PTHR10192">
    <property type="entry name" value="MOLYBDOPTERIN BIOSYNTHESIS PROTEIN"/>
    <property type="match status" value="1"/>
</dbReference>
<evidence type="ECO:0000256" key="11">
    <source>
        <dbReference type="ARBA" id="ARBA00023150"/>
    </source>
</evidence>
<dbReference type="SUPFAM" id="SSF53218">
    <property type="entry name" value="Molybdenum cofactor biosynthesis proteins"/>
    <property type="match status" value="2"/>
</dbReference>
<dbReference type="Gene3D" id="3.40.980.10">
    <property type="entry name" value="MoaB/Mog-like domain"/>
    <property type="match status" value="2"/>
</dbReference>
<evidence type="ECO:0000256" key="5">
    <source>
        <dbReference type="ARBA" id="ARBA00022505"/>
    </source>
</evidence>
<dbReference type="PROSITE" id="PS01079">
    <property type="entry name" value="MOCF_BIOSYNTHESIS_2"/>
    <property type="match status" value="1"/>
</dbReference>
<dbReference type="GO" id="GO:0006777">
    <property type="term" value="P:Mo-molybdopterin cofactor biosynthetic process"/>
    <property type="evidence" value="ECO:0007669"/>
    <property type="project" value="UniProtKB-UniRule"/>
</dbReference>
<dbReference type="FunFam" id="3.40.980.10:FF:000002">
    <property type="entry name" value="Molybdopterin molybdenumtransferase"/>
    <property type="match status" value="1"/>
</dbReference>
<dbReference type="Pfam" id="PF00994">
    <property type="entry name" value="MoCF_biosynth"/>
    <property type="match status" value="2"/>
</dbReference>
<comment type="catalytic activity">
    <reaction evidence="13">
        <text>adenylyl-molybdopterin + molybdate = Mo-molybdopterin + AMP + H(+)</text>
        <dbReference type="Rhea" id="RHEA:35047"/>
        <dbReference type="ChEBI" id="CHEBI:15378"/>
        <dbReference type="ChEBI" id="CHEBI:36264"/>
        <dbReference type="ChEBI" id="CHEBI:62727"/>
        <dbReference type="ChEBI" id="CHEBI:71302"/>
        <dbReference type="ChEBI" id="CHEBI:456215"/>
    </reaction>
</comment>
<keyword evidence="11 13" id="KW-0501">Molybdenum cofactor biosynthesis</keyword>
<comment type="similarity">
    <text evidence="4">In the C-terminal section; belongs to the MoeA family.</text>
</comment>
<keyword evidence="8" id="KW-0547">Nucleotide-binding</keyword>
<evidence type="ECO:0000256" key="10">
    <source>
        <dbReference type="ARBA" id="ARBA00022842"/>
    </source>
</evidence>
<comment type="function">
    <text evidence="13">Catalyzes two steps in the biosynthesis of the molybdenum cofactor. In the first step, molybdopterin is adenylated. Subsequently, molybdate is inserted into adenylated molybdopterin and AMP is released.</text>
</comment>
<feature type="domain" description="MoaB/Mog" evidence="14">
    <location>
        <begin position="394"/>
        <end position="541"/>
    </location>
</feature>
<protein>
    <recommendedName>
        <fullName evidence="14">MoaB/Mog domain-containing protein</fullName>
    </recommendedName>
</protein>
<dbReference type="Gene3D" id="2.40.340.10">
    <property type="entry name" value="MoeA, C-terminal, domain IV"/>
    <property type="match status" value="1"/>
</dbReference>
<comment type="caution">
    <text evidence="15">The sequence shown here is derived from an EMBL/GenBank/DDBJ whole genome shotgun (WGS) entry which is preliminary data.</text>
</comment>
<name>A0A3F2RC91_9STRA</name>
<dbReference type="InterPro" id="IPR008284">
    <property type="entry name" value="MoCF_biosynth_CS"/>
</dbReference>
<dbReference type="CDD" id="cd00887">
    <property type="entry name" value="MoeA"/>
    <property type="match status" value="1"/>
</dbReference>
<gene>
    <name evidence="15" type="ORF">BBP00_00009597</name>
</gene>
<dbReference type="UniPathway" id="UPA00344"/>
<comment type="cofactor">
    <cofactor evidence="1 13">
        <name>Mg(2+)</name>
        <dbReference type="ChEBI" id="CHEBI:18420"/>
    </cofactor>
</comment>
<evidence type="ECO:0000313" key="16">
    <source>
        <dbReference type="Proteomes" id="UP000277300"/>
    </source>
</evidence>
<dbReference type="SUPFAM" id="SSF63882">
    <property type="entry name" value="MoeA N-terminal region -like"/>
    <property type="match status" value="1"/>
</dbReference>
<accession>A0A3F2RC91</accession>
<dbReference type="AlphaFoldDB" id="A0A3F2RC91"/>
<evidence type="ECO:0000256" key="9">
    <source>
        <dbReference type="ARBA" id="ARBA00022840"/>
    </source>
</evidence>
<evidence type="ECO:0000256" key="4">
    <source>
        <dbReference type="ARBA" id="ARBA00008339"/>
    </source>
</evidence>
<dbReference type="SUPFAM" id="SSF63867">
    <property type="entry name" value="MoeA C-terminal domain-like"/>
    <property type="match status" value="1"/>
</dbReference>
<dbReference type="NCBIfam" id="TIGR00177">
    <property type="entry name" value="molyb_syn"/>
    <property type="match status" value="1"/>
</dbReference>
<dbReference type="GO" id="GO:0061598">
    <property type="term" value="F:molybdopterin adenylyltransferase activity"/>
    <property type="evidence" value="ECO:0007669"/>
    <property type="project" value="UniProtKB-UniRule"/>
</dbReference>
<evidence type="ECO:0000256" key="12">
    <source>
        <dbReference type="ARBA" id="ARBA00023268"/>
    </source>
</evidence>
<dbReference type="InterPro" id="IPR036135">
    <property type="entry name" value="MoeA_linker/N_sf"/>
</dbReference>
<comment type="similarity">
    <text evidence="3">In the N-terminal section; belongs to the MoaB/Mog family.</text>
</comment>
<dbReference type="SMART" id="SM00852">
    <property type="entry name" value="MoCF_biosynth"/>
    <property type="match status" value="2"/>
</dbReference>
<dbReference type="Proteomes" id="UP000277300">
    <property type="component" value="Unassembled WGS sequence"/>
</dbReference>
<dbReference type="Pfam" id="PF03454">
    <property type="entry name" value="MoeA_C"/>
    <property type="match status" value="1"/>
</dbReference>
<dbReference type="InterPro" id="IPR036425">
    <property type="entry name" value="MoaB/Mog-like_dom_sf"/>
</dbReference>
<evidence type="ECO:0000256" key="3">
    <source>
        <dbReference type="ARBA" id="ARBA00007589"/>
    </source>
</evidence>
<sequence length="562" mass="59990">MLRVEDAVELVLEQTEPLEAVRIDAYDANGYVMAEPVFNIEPLPPFRASIMDGYAVVAEDGVGTFPVVERIAAGSMPLSALKLGQVSYITTGSPAPDGADAVVKIEDTSAVEGSGGSAIEEAVNILKGVKVGQNIRPIGSDIRPGEVLVDTHELVTSAEIGLLAMTVNLGVCSDSKEALKKTILEALEKVDVLITSGGVSMGDHDLIKPLLEEMGTVHFGRLLMKPGKPTTFATLEVHGKKKLVFALPGNPVSSFTTCHLLVHPALRRLRGFPVFKCQYAKIYATLTHPIKLDAERPEFHRANLAWDIKQHKFLATSTGRQISSRLLSCRNANALLCLPTGSEVRDGDAVPALVLDASFGNATCATATGNQTMTSTPEPISGQSDAPKKVFRAGLLTISDRVSAGTSKDLSGPTMADVLHQVHKVQVNVVATKVVADDVDQIQAVVKEWSDLDTVDLILTSGGTGFSPRDVTPEAIKNVLDKEIPGFPIAMLESSLKITAKAVLSRPVAGIRKNTLIITLPGKPKAVVENFSAIAEVLPHALHLVRDIPHEHHRANPSTLYT</sequence>
<comment type="pathway">
    <text evidence="2 13">Cofactor biosynthesis; molybdopterin biosynthesis.</text>
</comment>
<reference evidence="15 16" key="1">
    <citation type="submission" date="2018-07" db="EMBL/GenBank/DDBJ databases">
        <title>Genome sequencing of oomycete isolates from Chile give support for New Zealand origin for Phytophthora kernoviae and make available the first Nothophytophthora sp. genome.</title>
        <authorList>
            <person name="Studholme D.J."/>
            <person name="Sanfuentes E."/>
            <person name="Panda P."/>
            <person name="Hill R."/>
            <person name="Sambles C."/>
            <person name="Grant M."/>
            <person name="Williams N.M."/>
            <person name="Mcdougal R.L."/>
        </authorList>
    </citation>
    <scope>NUCLEOTIDE SEQUENCE [LARGE SCALE GENOMIC DNA]</scope>
    <source>
        <strain evidence="15">Chile6</strain>
    </source>
</reference>
<dbReference type="FunFam" id="2.40.340.10:FF:000004">
    <property type="entry name" value="Molybdopterin molybdenumtransferase"/>
    <property type="match status" value="1"/>
</dbReference>
<keyword evidence="10 13" id="KW-0460">Magnesium</keyword>